<proteinExistence type="inferred from homology"/>
<dbReference type="SUPFAM" id="SSF103473">
    <property type="entry name" value="MFS general substrate transporter"/>
    <property type="match status" value="1"/>
</dbReference>
<reference evidence="3 4" key="1">
    <citation type="journal article" date="2024" name="Dis. Aquat. Organ.">
        <title>Francisella sciaenopsi sp. nov. isolated from diseased red drum Sciaenops ocellatus in Florida, USA.</title>
        <authorList>
            <person name="Kawahara M."/>
            <person name="Cody T.T."/>
            <person name="Yanong R.P.E."/>
            <person name="Henderson E."/>
            <person name="Yazdi Z."/>
            <person name="Soto E."/>
        </authorList>
    </citation>
    <scope>NUCLEOTIDE SEQUENCE [LARGE SCALE GENOMIC DNA]</scope>
    <source>
        <strain evidence="3 4">R22-20-7</strain>
    </source>
</reference>
<evidence type="ECO:0000313" key="4">
    <source>
        <dbReference type="Proteomes" id="UP001628164"/>
    </source>
</evidence>
<dbReference type="InterPro" id="IPR036259">
    <property type="entry name" value="MFS_trans_sf"/>
</dbReference>
<evidence type="ECO:0000256" key="1">
    <source>
        <dbReference type="ARBA" id="ARBA00009617"/>
    </source>
</evidence>
<dbReference type="Gene3D" id="1.20.1250.20">
    <property type="entry name" value="MFS general substrate transporter like domains"/>
    <property type="match status" value="1"/>
</dbReference>
<dbReference type="InterPro" id="IPR039672">
    <property type="entry name" value="MFS_2"/>
</dbReference>
<feature type="transmembrane region" description="Helical" evidence="2">
    <location>
        <begin position="370"/>
        <end position="389"/>
    </location>
</feature>
<feature type="transmembrane region" description="Helical" evidence="2">
    <location>
        <begin position="41"/>
        <end position="60"/>
    </location>
</feature>
<keyword evidence="2" id="KW-0472">Membrane</keyword>
<feature type="transmembrane region" description="Helical" evidence="2">
    <location>
        <begin position="108"/>
        <end position="125"/>
    </location>
</feature>
<organism evidence="3 4">
    <name type="scientific">Francisella sciaenopsi</name>
    <dbReference type="NCBI Taxonomy" id="3055034"/>
    <lineage>
        <taxon>Bacteria</taxon>
        <taxon>Pseudomonadati</taxon>
        <taxon>Pseudomonadota</taxon>
        <taxon>Gammaproteobacteria</taxon>
        <taxon>Thiotrichales</taxon>
        <taxon>Francisellaceae</taxon>
        <taxon>Francisella</taxon>
    </lineage>
</organism>
<keyword evidence="2" id="KW-1133">Transmembrane helix</keyword>
<dbReference type="Proteomes" id="UP001628164">
    <property type="component" value="Unassembled WGS sequence"/>
</dbReference>
<keyword evidence="4" id="KW-1185">Reference proteome</keyword>
<dbReference type="PANTHER" id="PTHR11328:SF43">
    <property type="entry name" value="SULFOQUINOVOSE IMPORTER-RELATED"/>
    <property type="match status" value="1"/>
</dbReference>
<accession>A0ABQ6PFZ4</accession>
<feature type="transmembrane region" description="Helical" evidence="2">
    <location>
        <begin position="292"/>
        <end position="311"/>
    </location>
</feature>
<feature type="transmembrane region" description="Helical" evidence="2">
    <location>
        <begin position="12"/>
        <end position="35"/>
    </location>
</feature>
<feature type="transmembrane region" description="Helical" evidence="2">
    <location>
        <begin position="401"/>
        <end position="424"/>
    </location>
</feature>
<feature type="transmembrane region" description="Helical" evidence="2">
    <location>
        <begin position="81"/>
        <end position="102"/>
    </location>
</feature>
<feature type="transmembrane region" description="Helical" evidence="2">
    <location>
        <begin position="317"/>
        <end position="337"/>
    </location>
</feature>
<dbReference type="PANTHER" id="PTHR11328">
    <property type="entry name" value="MAJOR FACILITATOR SUPERFAMILY DOMAIN-CONTAINING PROTEIN"/>
    <property type="match status" value="1"/>
</dbReference>
<sequence length="429" mass="47383">MTNVVSRKEAFAYFCYGTGQCISFGLAGSFTLIFYTDIFGITAAVASIIFLLARAWDAVIDPLVAGFMDTAHTSTGKFRIYLKYMPFIVAATTILCFIKIDGSDITKIAYAAITYILWGTTYAMSDVPFWSMSAVMTSNPLERSKLISYAGLAVSVGIAFPLFAFPILVELFGHSSKAVGYLSATTLLMFLALFLMNFGYRNTKERISHKGDKIRLKDVFKTILSNKPLFLILLAFFTNLFTNVSSAIAAYFFMYNMHKPEFLSIYGALNIICAGGLLIVPFILGKISKKKLIIYMCLADIILRILFFFVIGYSNVYTFFIFVTITGIIYAITWPMLSAMIADTIDYAEKATGNRCEAIMFAGQTFTGKLAIATSGGVVGLILILIGYIPNQQQSSFALSGLFFSIALLPAVGSILKIIILKFYTYDIK</sequence>
<dbReference type="InterPro" id="IPR001927">
    <property type="entry name" value="Na/Gal_symport"/>
</dbReference>
<protein>
    <submittedName>
        <fullName evidence="3">MFS transporter</fullName>
    </submittedName>
</protein>
<comment type="caution">
    <text evidence="3">The sequence shown here is derived from an EMBL/GenBank/DDBJ whole genome shotgun (WGS) entry which is preliminary data.</text>
</comment>
<gene>
    <name evidence="3" type="ORF">fsci_10790</name>
</gene>
<keyword evidence="2" id="KW-0812">Transmembrane</keyword>
<feature type="transmembrane region" description="Helical" evidence="2">
    <location>
        <begin position="146"/>
        <end position="169"/>
    </location>
</feature>
<feature type="transmembrane region" description="Helical" evidence="2">
    <location>
        <begin position="229"/>
        <end position="253"/>
    </location>
</feature>
<comment type="similarity">
    <text evidence="1">Belongs to the sodium:galactoside symporter (TC 2.A.2) family.</text>
</comment>
<dbReference type="EMBL" id="BTHG01000004">
    <property type="protein sequence ID" value="GMN89593.1"/>
    <property type="molecule type" value="Genomic_DNA"/>
</dbReference>
<dbReference type="CDD" id="cd17332">
    <property type="entry name" value="MFS_MelB_like"/>
    <property type="match status" value="1"/>
</dbReference>
<name>A0ABQ6PFZ4_9GAMM</name>
<feature type="transmembrane region" description="Helical" evidence="2">
    <location>
        <begin position="265"/>
        <end position="285"/>
    </location>
</feature>
<evidence type="ECO:0000313" key="3">
    <source>
        <dbReference type="EMBL" id="GMN89593.1"/>
    </source>
</evidence>
<dbReference type="RefSeq" id="WP_407877374.1">
    <property type="nucleotide sequence ID" value="NZ_BTHG01000004.1"/>
</dbReference>
<evidence type="ECO:0000256" key="2">
    <source>
        <dbReference type="SAM" id="Phobius"/>
    </source>
</evidence>
<feature type="transmembrane region" description="Helical" evidence="2">
    <location>
        <begin position="181"/>
        <end position="200"/>
    </location>
</feature>
<dbReference type="NCBIfam" id="TIGR00792">
    <property type="entry name" value="gph"/>
    <property type="match status" value="1"/>
</dbReference>
<dbReference type="Pfam" id="PF13347">
    <property type="entry name" value="MFS_2"/>
    <property type="match status" value="1"/>
</dbReference>